<name>A0A3B1A292_9ZZZZ</name>
<dbReference type="SUPFAM" id="SSF52540">
    <property type="entry name" value="P-loop containing nucleoside triphosphate hydrolases"/>
    <property type="match status" value="2"/>
</dbReference>
<dbReference type="GO" id="GO:0005524">
    <property type="term" value="F:ATP binding"/>
    <property type="evidence" value="ECO:0007669"/>
    <property type="project" value="UniProtKB-KW"/>
</dbReference>
<proteinExistence type="predicted"/>
<feature type="coiled-coil region" evidence="4">
    <location>
        <begin position="89"/>
        <end position="116"/>
    </location>
</feature>
<evidence type="ECO:0000259" key="6">
    <source>
        <dbReference type="PROSITE" id="PS50893"/>
    </source>
</evidence>
<accession>A0A3B1A292</accession>
<dbReference type="PROSITE" id="PS00211">
    <property type="entry name" value="ABC_TRANSPORTER_1"/>
    <property type="match status" value="2"/>
</dbReference>
<evidence type="ECO:0000256" key="1">
    <source>
        <dbReference type="ARBA" id="ARBA00022737"/>
    </source>
</evidence>
<dbReference type="AlphaFoldDB" id="A0A3B1A292"/>
<keyword evidence="4" id="KW-0175">Coiled coil</keyword>
<dbReference type="InterPro" id="IPR003593">
    <property type="entry name" value="AAA+_ATPase"/>
</dbReference>
<dbReference type="PANTHER" id="PTHR19211:SF14">
    <property type="entry name" value="ATP-BINDING CASSETTE SUB-FAMILY F MEMBER 1"/>
    <property type="match status" value="1"/>
</dbReference>
<dbReference type="PROSITE" id="PS50893">
    <property type="entry name" value="ABC_TRANSPORTER_2"/>
    <property type="match status" value="2"/>
</dbReference>
<keyword evidence="2" id="KW-0547">Nucleotide-binding</keyword>
<dbReference type="InterPro" id="IPR027417">
    <property type="entry name" value="P-loop_NTPase"/>
</dbReference>
<evidence type="ECO:0000313" key="7">
    <source>
        <dbReference type="EMBL" id="VAW99868.1"/>
    </source>
</evidence>
<dbReference type="GO" id="GO:0016887">
    <property type="term" value="F:ATP hydrolysis activity"/>
    <property type="evidence" value="ECO:0007669"/>
    <property type="project" value="InterPro"/>
</dbReference>
<protein>
    <submittedName>
        <fullName evidence="7">Bis-ABC ATPase YheS</fullName>
    </submittedName>
</protein>
<dbReference type="Pfam" id="PF12848">
    <property type="entry name" value="ABC_tran_Xtn"/>
    <property type="match status" value="1"/>
</dbReference>
<dbReference type="InterPro" id="IPR003439">
    <property type="entry name" value="ABC_transporter-like_ATP-bd"/>
</dbReference>
<gene>
    <name evidence="7" type="ORF">MNBD_GAMMA20-1703</name>
</gene>
<dbReference type="InterPro" id="IPR017871">
    <property type="entry name" value="ABC_transporter-like_CS"/>
</dbReference>
<feature type="domain" description="ABC transporter" evidence="6">
    <location>
        <begin position="318"/>
        <end position="532"/>
    </location>
</feature>
<dbReference type="Gene3D" id="3.40.50.300">
    <property type="entry name" value="P-loop containing nucleotide triphosphate hydrolases"/>
    <property type="match status" value="2"/>
</dbReference>
<evidence type="ECO:0000256" key="3">
    <source>
        <dbReference type="ARBA" id="ARBA00022840"/>
    </source>
</evidence>
<dbReference type="EMBL" id="UOFU01000182">
    <property type="protein sequence ID" value="VAW99868.1"/>
    <property type="molecule type" value="Genomic_DNA"/>
</dbReference>
<feature type="compositionally biased region" description="Basic and acidic residues" evidence="5">
    <location>
        <begin position="544"/>
        <end position="562"/>
    </location>
</feature>
<dbReference type="FunFam" id="3.40.50.300:FF:000011">
    <property type="entry name" value="Putative ABC transporter ATP-binding component"/>
    <property type="match status" value="1"/>
</dbReference>
<keyword evidence="1" id="KW-0677">Repeat</keyword>
<dbReference type="Pfam" id="PF00005">
    <property type="entry name" value="ABC_tran"/>
    <property type="match status" value="2"/>
</dbReference>
<keyword evidence="3" id="KW-0067">ATP-binding</keyword>
<sequence>MLSFQNVSLRRGVRLLLEGVDVTIQPGERWGIVGRNGSGKSSLLALVLGLRDPHGLHPDGGEVALPAGIVLAHVAQETPATQRSAIDYVMDGDTELRALQAQLAEAEAADDGERQASLFGRLEAIDGYTAPTRAARLMAGLGFSEAQMQQPVDSFSGGWRMRLNLAQALMCRSDLLLLDEPTNHLDLDAVLWLQDWLRAYSGTVLLISHDRDFLDLCVDHIALLAEQRLHAYTGNYSAYEKQRATQLAQQQAAFDKQQRTVAHLQQFVDRFRAKATKARQAQSRLKALARMEEIAPAHVDSPFTFGFRAPRDVPHPLLQLTEMDLGYAGEALLHGVKMDIQPGDRLGLLGPNGAGKSTLIKALVGELAPLAGQRKAAKTLQIGYFAQHQLEQLHGDDSPLGHLRRLDPVASEQELRNYLGSFGFIGDQALSLVAPFSGGEKARLVLALLVYQRPNLLLLDEPTNHLDLEMRHALNLALQDFEGAMLIVSHDRHLLRSVCDRFVLVAGGRAEPFDGDLDDYAHWMVAYRHQPVTPAATASASSVVKKDSAADRRQQRQQEAERRKRLKPLRNKVNQGEKRLEQLQGEQDILETQLADAAIYSAENKSALNELLADQVRVKKQLAEAEEQWMEAAEALESAEQAL</sequence>
<feature type="domain" description="ABC transporter" evidence="6">
    <location>
        <begin position="2"/>
        <end position="251"/>
    </location>
</feature>
<dbReference type="CDD" id="cd03221">
    <property type="entry name" value="ABCF_EF-3"/>
    <property type="match status" value="2"/>
</dbReference>
<dbReference type="InterPro" id="IPR032781">
    <property type="entry name" value="ABC_tran_Xtn"/>
</dbReference>
<dbReference type="InterPro" id="IPR050611">
    <property type="entry name" value="ABCF"/>
</dbReference>
<feature type="region of interest" description="Disordered" evidence="5">
    <location>
        <begin position="536"/>
        <end position="564"/>
    </location>
</feature>
<dbReference type="PANTHER" id="PTHR19211">
    <property type="entry name" value="ATP-BINDING TRANSPORT PROTEIN-RELATED"/>
    <property type="match status" value="1"/>
</dbReference>
<feature type="coiled-coil region" evidence="4">
    <location>
        <begin position="566"/>
        <end position="642"/>
    </location>
</feature>
<organism evidence="7">
    <name type="scientific">hydrothermal vent metagenome</name>
    <dbReference type="NCBI Taxonomy" id="652676"/>
    <lineage>
        <taxon>unclassified sequences</taxon>
        <taxon>metagenomes</taxon>
        <taxon>ecological metagenomes</taxon>
    </lineage>
</organism>
<evidence type="ECO:0000256" key="2">
    <source>
        <dbReference type="ARBA" id="ARBA00022741"/>
    </source>
</evidence>
<evidence type="ECO:0000256" key="4">
    <source>
        <dbReference type="SAM" id="Coils"/>
    </source>
</evidence>
<evidence type="ECO:0000256" key="5">
    <source>
        <dbReference type="SAM" id="MobiDB-lite"/>
    </source>
</evidence>
<dbReference type="SMART" id="SM00382">
    <property type="entry name" value="AAA"/>
    <property type="match status" value="2"/>
</dbReference>
<dbReference type="FunFam" id="3.40.50.300:FF:002053">
    <property type="entry name" value="ABC transporter ATP-binding protein"/>
    <property type="match status" value="1"/>
</dbReference>
<reference evidence="7" key="1">
    <citation type="submission" date="2018-06" db="EMBL/GenBank/DDBJ databases">
        <authorList>
            <person name="Zhirakovskaya E."/>
        </authorList>
    </citation>
    <scope>NUCLEOTIDE SEQUENCE</scope>
</reference>